<name>A0ACC2ICJ9_9PLEO</name>
<dbReference type="Proteomes" id="UP001153331">
    <property type="component" value="Unassembled WGS sequence"/>
</dbReference>
<accession>A0ACC2ICJ9</accession>
<gene>
    <name evidence="1" type="ORF">OPT61_g4822</name>
</gene>
<reference evidence="1" key="1">
    <citation type="submission" date="2022-11" db="EMBL/GenBank/DDBJ databases">
        <title>Genome Sequence of Boeremia exigua.</title>
        <authorList>
            <person name="Buettner E."/>
        </authorList>
    </citation>
    <scope>NUCLEOTIDE SEQUENCE</scope>
    <source>
        <strain evidence="1">CU02</strain>
    </source>
</reference>
<proteinExistence type="predicted"/>
<keyword evidence="2" id="KW-1185">Reference proteome</keyword>
<protein>
    <submittedName>
        <fullName evidence="1">Uncharacterized protein</fullName>
    </submittedName>
</protein>
<comment type="caution">
    <text evidence="1">The sequence shown here is derived from an EMBL/GenBank/DDBJ whole genome shotgun (WGS) entry which is preliminary data.</text>
</comment>
<sequence length="1440" mass="157232">MGKPPNLYAFKNADELAPSLRAYVLDAQNTAIDRHNVFRVAVSGGSLPKTLGQALLKETNGEGKPRFDKWEIFYADERAVPLDHEDSNHRLVKQELLDKIPAELGTPKVYPIDTKYLDDVQELADQYEKTLVSVFAARDSVKLPLFDLLLLGCGPDGHTCSLFPGSDLLREEDAWVLSISDSPKPPPKRITISLPVAQAGLKIAFVATGGGKKDIMKQIFDSDEGHHLPCGLVNHKGEGRVSCRSPTATTPPSGHNLCLIRHPWIIADIMDEHYSDALDDNLPSATQASTRPKQRSLLPQPGTPRTTARPTSISEVPMDHNKSSQPGTTVPAASMPAPSIPLTRGTSVTGSRLGRLRPRSMYQTASTPIERSAETEKTVISRSMRPPSLLNKPSAVPSVGVGRTQSLRRPAVTALPTPAASSGASLTRNQSINTVPLARSNTTRPRTTAERPKSLHIASGSVTGDFFQPESATARTSARLTGLSRSASVAKLRPDGPSGGERPGAAAKPEEPAHTQSNSRELAKEETKKPARPAFSTLQQHFTPRKVGKAPTATFLHPAPVVTSNALPAELVGLQLDLLQLHLLHEHAAEVNKQWEMSAKRTLHSKFDEVSSMYQVMLEHERSGQEQKNLAALLEWAGDKASSNLVERIQILSGPLHELPSLVQTGGRFQRHVGAFEQWVSWVEQVRKARQDRTEAGLGSIEGLGDAWKAENAALMRKLSSFSRDLSGVPQPAAGSSIASIVTCCETLLGGLLGELQVMQSIEADVVHKEKEWVETRLQGIAADIGSFLIDEAPAWLPALDDCRIMNECQLLNGPDLADKTSLHLGLNYLLFLVDGLALRLFHSLSLPRVVAILCASRTPAVPAKQQTRLITHYLTTPHHSRRLQASTVILFATPHTPPVHCRSTTFNTHKYPAIMSKPENELQPYDFEAVCAADRIAGKSFILIDVGRDSKGAEVSSLERLQWKVEKCLLANKKPVSMVTKLYIKGDWRTAKSDQDQDENQKILADAQEWKDGVDAIRKLIRAMDRLKELVWISGLPFMPDVFIDLPTKLTKLVLDLGNHVRVVDNSVSLVVLHITPEDMKPLVKQTRLQELRLLRLKDSLQFTAWKTVYSSKVPGGMHTLELQMDAEPILRNNNNKWHKAVDVRGLTVAQPRLLEKPHKGRDGKGGLHWSFGYGEYLDGDCIRKARIASGVEGPLPLPLHTLKLDGFVIDHLPFEHELRNITLLACGEKCVDAGMRAPKTEAEPYYAWSKKVNNAACRFLLKWPNWTGIFDTEGDQRDTNGDVIAQEAGLSTPYEPTLPQPMPLTEKTLSMKGISDALDNASKLDYFNIPPAALSNPVPVIALGAASNLSERGSEVPTPAGLSVATTNEVLTMDGSVTSGVGSVDSSSILHVNGASESTPELSPISSSSNDSFGSASSFRGHKVRKSLTDSYWVLGPS</sequence>
<evidence type="ECO:0000313" key="2">
    <source>
        <dbReference type="Proteomes" id="UP001153331"/>
    </source>
</evidence>
<evidence type="ECO:0000313" key="1">
    <source>
        <dbReference type="EMBL" id="KAJ8112936.1"/>
    </source>
</evidence>
<organism evidence="1 2">
    <name type="scientific">Boeremia exigua</name>
    <dbReference type="NCBI Taxonomy" id="749465"/>
    <lineage>
        <taxon>Eukaryota</taxon>
        <taxon>Fungi</taxon>
        <taxon>Dikarya</taxon>
        <taxon>Ascomycota</taxon>
        <taxon>Pezizomycotina</taxon>
        <taxon>Dothideomycetes</taxon>
        <taxon>Pleosporomycetidae</taxon>
        <taxon>Pleosporales</taxon>
        <taxon>Pleosporineae</taxon>
        <taxon>Didymellaceae</taxon>
        <taxon>Boeremia</taxon>
    </lineage>
</organism>
<dbReference type="EMBL" id="JAPHNI010000287">
    <property type="protein sequence ID" value="KAJ8112936.1"/>
    <property type="molecule type" value="Genomic_DNA"/>
</dbReference>